<accession>A0A6M3M698</accession>
<sequence>MPRQRRLWPEFFTDVELLALPPEARLLWQAIWCWGDDWGVIRDNARQIRIWGMPSYTDEQVRDWIDQLVDARFLLRGTGPDGQPYLVTRTWDKHQRVDRPNAKCRLERIENLAFDEPSQINRRSIDDQSQIDRTTHVGRARGTRYAELRQGKVSEDKGREEKQDGNFPKPAASGPPDFSASPDPIKSMTYFARLRKDPFVVPVAKATELSIRFAERYPDMDVLRSLENCADWCSDNPEKRWRSERGKFRRITDWLKRDAERGGPRDDMRASSRSNGKTAETIAIGKAWESVAAFVIGRINGRNLFEPGVMDSCPHPDRARALVDSLGGEDSMFGNLDRDRWQQQIRDEASIAREREIVALNGEEQARS</sequence>
<feature type="compositionally biased region" description="Basic and acidic residues" evidence="1">
    <location>
        <begin position="144"/>
        <end position="164"/>
    </location>
</feature>
<feature type="region of interest" description="Disordered" evidence="1">
    <location>
        <begin position="120"/>
        <end position="183"/>
    </location>
</feature>
<evidence type="ECO:0000313" key="2">
    <source>
        <dbReference type="EMBL" id="QJB00319.1"/>
    </source>
</evidence>
<evidence type="ECO:0000313" key="3">
    <source>
        <dbReference type="EMBL" id="QJB04135.1"/>
    </source>
</evidence>
<dbReference type="EMBL" id="MT143689">
    <property type="protein sequence ID" value="QJB00319.1"/>
    <property type="molecule type" value="Genomic_DNA"/>
</dbReference>
<reference evidence="2" key="1">
    <citation type="submission" date="2020-03" db="EMBL/GenBank/DDBJ databases">
        <title>The deep terrestrial virosphere.</title>
        <authorList>
            <person name="Holmfeldt K."/>
            <person name="Nilsson E."/>
            <person name="Simone D."/>
            <person name="Lopez-Fernandez M."/>
            <person name="Wu X."/>
            <person name="de Brujin I."/>
            <person name="Lundin D."/>
            <person name="Andersson A."/>
            <person name="Bertilsson S."/>
            <person name="Dopson M."/>
        </authorList>
    </citation>
    <scope>NUCLEOTIDE SEQUENCE</scope>
    <source>
        <strain evidence="2">MM171A00607</strain>
        <strain evidence="3">MM171B00441</strain>
    </source>
</reference>
<name>A0A6M3M698_9ZZZZ</name>
<dbReference type="EMBL" id="MT143873">
    <property type="protein sequence ID" value="QJB04135.1"/>
    <property type="molecule type" value="Genomic_DNA"/>
</dbReference>
<organism evidence="2">
    <name type="scientific">viral metagenome</name>
    <dbReference type="NCBI Taxonomy" id="1070528"/>
    <lineage>
        <taxon>unclassified sequences</taxon>
        <taxon>metagenomes</taxon>
        <taxon>organismal metagenomes</taxon>
    </lineage>
</organism>
<evidence type="ECO:0000256" key="1">
    <source>
        <dbReference type="SAM" id="MobiDB-lite"/>
    </source>
</evidence>
<gene>
    <name evidence="2" type="ORF">MM171A00607_0012</name>
    <name evidence="3" type="ORF">MM171B00441_0012</name>
</gene>
<proteinExistence type="predicted"/>
<feature type="compositionally biased region" description="Polar residues" evidence="1">
    <location>
        <begin position="120"/>
        <end position="132"/>
    </location>
</feature>
<protein>
    <submittedName>
        <fullName evidence="2">Uncharacterized protein</fullName>
    </submittedName>
</protein>
<dbReference type="AlphaFoldDB" id="A0A6M3M698"/>